<feature type="region of interest" description="Disordered" evidence="1">
    <location>
        <begin position="59"/>
        <end position="94"/>
    </location>
</feature>
<evidence type="ECO:0000313" key="3">
    <source>
        <dbReference type="Proteomes" id="UP001295684"/>
    </source>
</evidence>
<proteinExistence type="predicted"/>
<reference evidence="2" key="1">
    <citation type="submission" date="2023-07" db="EMBL/GenBank/DDBJ databases">
        <authorList>
            <consortium name="AG Swart"/>
            <person name="Singh M."/>
            <person name="Singh A."/>
            <person name="Seah K."/>
            <person name="Emmerich C."/>
        </authorList>
    </citation>
    <scope>NUCLEOTIDE SEQUENCE</scope>
    <source>
        <strain evidence="2">DP1</strain>
    </source>
</reference>
<sequence length="270" mass="31408">MPVKKAVKTNFQARSNSLCDGISPFQKDYDPQILNLLKNSSFKIMKEMQKKVDTKLKTIIRSQKRSSSQNETRKPLVSADIESNESTNYDKGDLGSSDFQRSLIVQESIPLFKKKTEVSNNSMSSPSHACNRFRTKTQMGKYISAFSTNEAIVKIRKKQNKCHDNLINQEKDKRKKRSQIFMKAKQIIEQQRKEFQKKLSSKYTKYIKNDKKMFEKVPPHHAAKNLCNDFLKIRKALASRTLNSKITKREIRDWNIDKVILTKKSIKDLP</sequence>
<keyword evidence="3" id="KW-1185">Reference proteome</keyword>
<protein>
    <submittedName>
        <fullName evidence="2">Uncharacterized protein</fullName>
    </submittedName>
</protein>
<evidence type="ECO:0000256" key="1">
    <source>
        <dbReference type="SAM" id="MobiDB-lite"/>
    </source>
</evidence>
<dbReference type="EMBL" id="CAMPGE010013798">
    <property type="protein sequence ID" value="CAI2372511.1"/>
    <property type="molecule type" value="Genomic_DNA"/>
</dbReference>
<name>A0AAD1UQN6_EUPCR</name>
<organism evidence="2 3">
    <name type="scientific">Euplotes crassus</name>
    <dbReference type="NCBI Taxonomy" id="5936"/>
    <lineage>
        <taxon>Eukaryota</taxon>
        <taxon>Sar</taxon>
        <taxon>Alveolata</taxon>
        <taxon>Ciliophora</taxon>
        <taxon>Intramacronucleata</taxon>
        <taxon>Spirotrichea</taxon>
        <taxon>Hypotrichia</taxon>
        <taxon>Euplotida</taxon>
        <taxon>Euplotidae</taxon>
        <taxon>Moneuplotes</taxon>
    </lineage>
</organism>
<accession>A0AAD1UQN6</accession>
<dbReference type="Proteomes" id="UP001295684">
    <property type="component" value="Unassembled WGS sequence"/>
</dbReference>
<gene>
    <name evidence="2" type="ORF">ECRASSUSDP1_LOCUS13842</name>
</gene>
<comment type="caution">
    <text evidence="2">The sequence shown here is derived from an EMBL/GenBank/DDBJ whole genome shotgun (WGS) entry which is preliminary data.</text>
</comment>
<evidence type="ECO:0000313" key="2">
    <source>
        <dbReference type="EMBL" id="CAI2372511.1"/>
    </source>
</evidence>
<dbReference type="AlphaFoldDB" id="A0AAD1UQN6"/>